<dbReference type="EMBL" id="MU404352">
    <property type="protein sequence ID" value="KAI1614749.1"/>
    <property type="molecule type" value="Genomic_DNA"/>
</dbReference>
<keyword evidence="3" id="KW-1185">Reference proteome</keyword>
<feature type="region of interest" description="Disordered" evidence="1">
    <location>
        <begin position="1"/>
        <end position="28"/>
    </location>
</feature>
<dbReference type="Proteomes" id="UP001203852">
    <property type="component" value="Unassembled WGS sequence"/>
</dbReference>
<organism evidence="2 3">
    <name type="scientific">Exophiala viscosa</name>
    <dbReference type="NCBI Taxonomy" id="2486360"/>
    <lineage>
        <taxon>Eukaryota</taxon>
        <taxon>Fungi</taxon>
        <taxon>Dikarya</taxon>
        <taxon>Ascomycota</taxon>
        <taxon>Pezizomycotina</taxon>
        <taxon>Eurotiomycetes</taxon>
        <taxon>Chaetothyriomycetidae</taxon>
        <taxon>Chaetothyriales</taxon>
        <taxon>Herpotrichiellaceae</taxon>
        <taxon>Exophiala</taxon>
    </lineage>
</organism>
<comment type="caution">
    <text evidence="2">The sequence shown here is derived from an EMBL/GenBank/DDBJ whole genome shotgun (WGS) entry which is preliminary data.</text>
</comment>
<sequence length="141" mass="15861">MSTTREKKDAASIIASASRRTNKPAPTSFKNDNKKLVWCETTWTNLSHQAKRLGLSTLPYFDPETMLLSREVNHKLWLQLERLWDSLGPDKAPYASPLMVEGGQVTWHSFLPGDKGNEVEVFANIVDAFMSGAPRPGHYDD</sequence>
<dbReference type="AlphaFoldDB" id="A0AAN6E086"/>
<protein>
    <submittedName>
        <fullName evidence="2">Uncharacterized protein</fullName>
    </submittedName>
</protein>
<name>A0AAN6E086_9EURO</name>
<gene>
    <name evidence="2" type="ORF">EDD36DRAFT_462279</name>
</gene>
<evidence type="ECO:0000256" key="1">
    <source>
        <dbReference type="SAM" id="MobiDB-lite"/>
    </source>
</evidence>
<accession>A0AAN6E086</accession>
<evidence type="ECO:0000313" key="3">
    <source>
        <dbReference type="Proteomes" id="UP001203852"/>
    </source>
</evidence>
<evidence type="ECO:0000313" key="2">
    <source>
        <dbReference type="EMBL" id="KAI1614749.1"/>
    </source>
</evidence>
<reference evidence="2" key="1">
    <citation type="journal article" date="2022" name="bioRxiv">
        <title>Deciphering the potential niche of two novel black yeast fungi from a biological soil crust based on their genomes, phenotypes, and melanin regulation.</title>
        <authorList>
            <consortium name="DOE Joint Genome Institute"/>
            <person name="Carr E.C."/>
            <person name="Barton Q."/>
            <person name="Grambo S."/>
            <person name="Sullivan M."/>
            <person name="Renfro C.M."/>
            <person name="Kuo A."/>
            <person name="Pangilinan J."/>
            <person name="Lipzen A."/>
            <person name="Keymanesh K."/>
            <person name="Savage E."/>
            <person name="Barry K."/>
            <person name="Grigoriev I.V."/>
            <person name="Riekhof W.R."/>
            <person name="Harris S.S."/>
        </authorList>
    </citation>
    <scope>NUCLEOTIDE SEQUENCE</scope>
    <source>
        <strain evidence="2">JF 03-4F</strain>
    </source>
</reference>
<proteinExistence type="predicted"/>
<feature type="compositionally biased region" description="Basic and acidic residues" evidence="1">
    <location>
        <begin position="1"/>
        <end position="10"/>
    </location>
</feature>